<dbReference type="AlphaFoldDB" id="C7H5S7"/>
<dbReference type="STRING" id="411483.FAEPRAA2165_01651"/>
<dbReference type="HOGENOM" id="CLU_105772_0_0_9"/>
<dbReference type="eggNOG" id="COG1073">
    <property type="taxonomic scope" value="Bacteria"/>
</dbReference>
<keyword evidence="2" id="KW-1185">Reference proteome</keyword>
<reference evidence="1" key="1">
    <citation type="submission" date="2009-08" db="EMBL/GenBank/DDBJ databases">
        <authorList>
            <person name="Weinstock G."/>
            <person name="Sodergren E."/>
            <person name="Clifton S."/>
            <person name="Fulton L."/>
            <person name="Fulton B."/>
            <person name="Courtney L."/>
            <person name="Fronick C."/>
            <person name="Harrison M."/>
            <person name="Strong C."/>
            <person name="Farmer C."/>
            <person name="Delahaunty K."/>
            <person name="Markovic C."/>
            <person name="Hall O."/>
            <person name="Minx P."/>
            <person name="Tomlinson C."/>
            <person name="Mitreva M."/>
            <person name="Nelson J."/>
            <person name="Hou S."/>
            <person name="Wollam A."/>
            <person name="Pepin K.H."/>
            <person name="Johnson M."/>
            <person name="Bhonagiri V."/>
            <person name="Nash W.E."/>
            <person name="Warren W."/>
            <person name="Chinwalla A."/>
            <person name="Mardis E.R."/>
            <person name="Wilson R.K."/>
        </authorList>
    </citation>
    <scope>NUCLEOTIDE SEQUENCE [LARGE SCALE GENOMIC DNA]</scope>
    <source>
        <strain evidence="1">A2-165</strain>
    </source>
</reference>
<dbReference type="SUPFAM" id="SSF53474">
    <property type="entry name" value="alpha/beta-Hydrolases"/>
    <property type="match status" value="1"/>
</dbReference>
<organism evidence="1 2">
    <name type="scientific">Faecalibacterium duncaniae (strain DSM 17677 / JCM 31915 / A2-165)</name>
    <name type="common">Faecalibacterium prausnitzii</name>
    <dbReference type="NCBI Taxonomy" id="411483"/>
    <lineage>
        <taxon>Bacteria</taxon>
        <taxon>Bacillati</taxon>
        <taxon>Bacillota</taxon>
        <taxon>Clostridia</taxon>
        <taxon>Eubacteriales</taxon>
        <taxon>Oscillospiraceae</taxon>
        <taxon>Faecalibacterium</taxon>
    </lineage>
</organism>
<evidence type="ECO:0008006" key="3">
    <source>
        <dbReference type="Google" id="ProtNLM"/>
    </source>
</evidence>
<dbReference type="ESTHER" id="9firm-c7h5s7">
    <property type="family name" value="6_AlphaBeta_hydrolase"/>
</dbReference>
<dbReference type="InterPro" id="IPR029058">
    <property type="entry name" value="AB_hydrolase_fold"/>
</dbReference>
<evidence type="ECO:0000313" key="2">
    <source>
        <dbReference type="Proteomes" id="UP000004619"/>
    </source>
</evidence>
<name>C7H5S7_FAED2</name>
<dbReference type="Gene3D" id="3.40.50.1820">
    <property type="entry name" value="alpha/beta hydrolase"/>
    <property type="match status" value="1"/>
</dbReference>
<dbReference type="PATRIC" id="fig|411483.3.peg.1083"/>
<gene>
    <name evidence="1" type="ORF">FAEPRAA2165_01651</name>
</gene>
<protein>
    <recommendedName>
        <fullName evidence="3">Alpha/beta hydrolase</fullName>
    </recommendedName>
</protein>
<dbReference type="EMBL" id="ACOP02000045">
    <property type="protein sequence ID" value="EEU96758.1"/>
    <property type="molecule type" value="Genomic_DNA"/>
</dbReference>
<evidence type="ECO:0000313" key="1">
    <source>
        <dbReference type="EMBL" id="EEU96758.1"/>
    </source>
</evidence>
<accession>C7H5S7</accession>
<sequence length="258" mass="29603">MKKKLEVKNLNQPLYRKEGRRHLTGDVTMKTQKLEISGIPALLYGKESRKVYLYVHGKMGCKEEALPFAELACPAGYQVLAVDLPEHGERKGSSEKLLPWVAVPELEAVYSYAAERWKNVSLRATSIGAWFSMLALQAKPLRSTLLLSPVVDMEDLITNMMQWANVSEAQLKEAGEISTDFDETLSWQYLCWVREHSYRWKVPTQVLYGAKDNLTSRAVLEQFKQRTGAHLTIMVEGEHWFHTELQLAVLQEWERAHI</sequence>
<comment type="caution">
    <text evidence="1">The sequence shown here is derived from an EMBL/GenBank/DDBJ whole genome shotgun (WGS) entry which is preliminary data.</text>
</comment>
<dbReference type="Proteomes" id="UP000004619">
    <property type="component" value="Unassembled WGS sequence"/>
</dbReference>
<proteinExistence type="predicted"/>